<keyword evidence="3" id="KW-1185">Reference proteome</keyword>
<feature type="compositionally biased region" description="Low complexity" evidence="1">
    <location>
        <begin position="25"/>
        <end position="40"/>
    </location>
</feature>
<feature type="region of interest" description="Disordered" evidence="1">
    <location>
        <begin position="121"/>
        <end position="151"/>
    </location>
</feature>
<organism evidence="2 3">
    <name type="scientific">Asterophora parasitica</name>
    <dbReference type="NCBI Taxonomy" id="117018"/>
    <lineage>
        <taxon>Eukaryota</taxon>
        <taxon>Fungi</taxon>
        <taxon>Dikarya</taxon>
        <taxon>Basidiomycota</taxon>
        <taxon>Agaricomycotina</taxon>
        <taxon>Agaricomycetes</taxon>
        <taxon>Agaricomycetidae</taxon>
        <taxon>Agaricales</taxon>
        <taxon>Tricholomatineae</taxon>
        <taxon>Lyophyllaceae</taxon>
        <taxon>Asterophora</taxon>
    </lineage>
</organism>
<comment type="caution">
    <text evidence="2">The sequence shown here is derived from an EMBL/GenBank/DDBJ whole genome shotgun (WGS) entry which is preliminary data.</text>
</comment>
<dbReference type="EMBL" id="JABCKV010002992">
    <property type="protein sequence ID" value="KAG5636269.1"/>
    <property type="molecule type" value="Genomic_DNA"/>
</dbReference>
<proteinExistence type="predicted"/>
<protein>
    <submittedName>
        <fullName evidence="2">Uncharacterized protein</fullName>
    </submittedName>
</protein>
<name>A0A9P7K4M3_9AGAR</name>
<gene>
    <name evidence="2" type="ORF">DXG03_004845</name>
</gene>
<evidence type="ECO:0000313" key="2">
    <source>
        <dbReference type="EMBL" id="KAG5636269.1"/>
    </source>
</evidence>
<evidence type="ECO:0000256" key="1">
    <source>
        <dbReference type="SAM" id="MobiDB-lite"/>
    </source>
</evidence>
<feature type="region of interest" description="Disordered" evidence="1">
    <location>
        <begin position="1"/>
        <end position="77"/>
    </location>
</feature>
<feature type="non-terminal residue" evidence="2">
    <location>
        <position position="151"/>
    </location>
</feature>
<dbReference type="AlphaFoldDB" id="A0A9P7K4M3"/>
<feature type="non-terminal residue" evidence="2">
    <location>
        <position position="1"/>
    </location>
</feature>
<accession>A0A9P7K4M3</accession>
<reference evidence="2" key="1">
    <citation type="submission" date="2020-07" db="EMBL/GenBank/DDBJ databases">
        <authorList>
            <person name="Nieuwenhuis M."/>
            <person name="Van De Peppel L.J.J."/>
        </authorList>
    </citation>
    <scope>NUCLEOTIDE SEQUENCE</scope>
    <source>
        <strain evidence="2">AP01</strain>
        <tissue evidence="2">Mycelium</tissue>
    </source>
</reference>
<evidence type="ECO:0000313" key="3">
    <source>
        <dbReference type="Proteomes" id="UP000775547"/>
    </source>
</evidence>
<reference evidence="2" key="2">
    <citation type="submission" date="2021-10" db="EMBL/GenBank/DDBJ databases">
        <title>Phylogenomics reveals ancestral predisposition of the termite-cultivated fungus Termitomyces towards a domesticated lifestyle.</title>
        <authorList>
            <person name="Auxier B."/>
            <person name="Grum-Grzhimaylo A."/>
            <person name="Cardenas M.E."/>
            <person name="Lodge J.D."/>
            <person name="Laessoe T."/>
            <person name="Pedersen O."/>
            <person name="Smith M.E."/>
            <person name="Kuyper T.W."/>
            <person name="Franco-Molano E.A."/>
            <person name="Baroni T.J."/>
            <person name="Aanen D.K."/>
        </authorList>
    </citation>
    <scope>NUCLEOTIDE SEQUENCE</scope>
    <source>
        <strain evidence="2">AP01</strain>
        <tissue evidence="2">Mycelium</tissue>
    </source>
</reference>
<dbReference type="Proteomes" id="UP000775547">
    <property type="component" value="Unassembled WGS sequence"/>
</dbReference>
<sequence length="151" mass="16044">PPVYSEAIAPTPLEEPTEEVQAVNSSPEPITSPSSTPFTSLNAPASENYREWYDNEPVASSVTPPPSSFGSSASAPASAPPMPYMTGGYYPPPPWVHPYGQPMQYAMPYMGYPGYPMPGQPQVPQPFSRPPGTDANVAANPAPWSPVGMYG</sequence>
<feature type="compositionally biased region" description="Low complexity" evidence="1">
    <location>
        <begin position="57"/>
        <end position="77"/>
    </location>
</feature>